<dbReference type="EC" id="5.6.2.3" evidence="11"/>
<keyword evidence="1 11" id="KW-0540">Nuclease</keyword>
<dbReference type="Proteomes" id="UP001209229">
    <property type="component" value="Unassembled WGS sequence"/>
</dbReference>
<evidence type="ECO:0000256" key="8">
    <source>
        <dbReference type="ARBA" id="ARBA00023125"/>
    </source>
</evidence>
<organism evidence="14 15">
    <name type="scientific">Plebeiibacterium sediminum</name>
    <dbReference type="NCBI Taxonomy" id="2992112"/>
    <lineage>
        <taxon>Bacteria</taxon>
        <taxon>Pseudomonadati</taxon>
        <taxon>Bacteroidota</taxon>
        <taxon>Bacteroidia</taxon>
        <taxon>Marinilabiliales</taxon>
        <taxon>Marinilabiliaceae</taxon>
        <taxon>Plebeiibacterium</taxon>
    </lineage>
</organism>
<evidence type="ECO:0000313" key="15">
    <source>
        <dbReference type="Proteomes" id="UP001209229"/>
    </source>
</evidence>
<dbReference type="HAMAP" id="MF_01487">
    <property type="entry name" value="RecD"/>
    <property type="match status" value="1"/>
</dbReference>
<evidence type="ECO:0000256" key="4">
    <source>
        <dbReference type="ARBA" id="ARBA00022801"/>
    </source>
</evidence>
<dbReference type="Pfam" id="PF13538">
    <property type="entry name" value="UvrD_C_2"/>
    <property type="match status" value="1"/>
</dbReference>
<dbReference type="PANTHER" id="PTHR43788:SF6">
    <property type="entry name" value="DNA HELICASE B"/>
    <property type="match status" value="1"/>
</dbReference>
<keyword evidence="15" id="KW-1185">Reference proteome</keyword>
<dbReference type="Gene3D" id="3.40.50.300">
    <property type="entry name" value="P-loop containing nucleotide triphosphate hydrolases"/>
    <property type="match status" value="3"/>
</dbReference>
<evidence type="ECO:0000259" key="12">
    <source>
        <dbReference type="Pfam" id="PF13538"/>
    </source>
</evidence>
<dbReference type="InterPro" id="IPR041851">
    <property type="entry name" value="RecD_N_sf"/>
</dbReference>
<keyword evidence="5 11" id="KW-0347">Helicase</keyword>
<evidence type="ECO:0000256" key="10">
    <source>
        <dbReference type="ARBA" id="ARBA00023235"/>
    </source>
</evidence>
<dbReference type="InterPro" id="IPR049550">
    <property type="entry name" value="RecD_N"/>
</dbReference>
<comment type="subunit">
    <text evidence="11">Heterotrimer of RecB, RecC and RecD. All subunits contribute to DNA-binding.</text>
</comment>
<evidence type="ECO:0000256" key="9">
    <source>
        <dbReference type="ARBA" id="ARBA00023204"/>
    </source>
</evidence>
<evidence type="ECO:0000256" key="3">
    <source>
        <dbReference type="ARBA" id="ARBA00022763"/>
    </source>
</evidence>
<evidence type="ECO:0000256" key="11">
    <source>
        <dbReference type="HAMAP-Rule" id="MF_01487"/>
    </source>
</evidence>
<keyword evidence="8 11" id="KW-0238">DNA-binding</keyword>
<sequence length="608" mass="68674">MSQNIDIHKEFARFFNDEKLQQAAYVVSQKLAEGHTCVDVDQYNKQVEETGQERNEFTQTIDKKVLHNSDLVACDDSNIQPFVLYNDKLYLHRYFSYETEIIDSIKRLIGQGTKEKENRIALLNKHKNFIQELFNTHTINKDLSIEENTNWQLVAALIALLSNFSIITGGPGTGKTTTVAKILAVLYTLNPKYKVALAAPTGKAAARMKESLNNARNFLSINEDVKEKFDTIDAATIHRLLGYVKDSPYFRHNSDNPLNFDVLIVDESSMIGSSLMAKLLSAVKPESRIILLGDKDQLASVEAGSILGDICLTQKQCMNHITKENADWINQFTEEEQAKIHSSFVLKEGTGNILQEHIVELKRSHRFKSTEGIGKFSKAVINGVLNEEMITASVPADSEYVQVCNNYKSDELYTLIDHYKAYITEPDIKKALQKLNNVRFLCAVRQGDYGVNQYNQLIEGYLNNKGLIQARNLFYEHQPIMITQNDYNLGLFNGDIGIIRKDEKGKLKAWFEDPEYGIKSIHTGYLNAYDTVFAMTIHKSQGSEFTHVGIVLPNDDNSPLLTRELIYTGITRAKKSAVIFSSTEVLINGTERMVERASGITDRLLQGV</sequence>
<dbReference type="Pfam" id="PF21185">
    <property type="entry name" value="RecD_N"/>
    <property type="match status" value="1"/>
</dbReference>
<reference evidence="14" key="1">
    <citation type="submission" date="2022-10" db="EMBL/GenBank/DDBJ databases">
        <authorList>
            <person name="Yu W.X."/>
        </authorList>
    </citation>
    <scope>NUCLEOTIDE SEQUENCE</scope>
    <source>
        <strain evidence="14">AAT</strain>
    </source>
</reference>
<dbReference type="RefSeq" id="WP_301190428.1">
    <property type="nucleotide sequence ID" value="NZ_JAPDPJ010000020.1"/>
</dbReference>
<evidence type="ECO:0000256" key="6">
    <source>
        <dbReference type="ARBA" id="ARBA00022839"/>
    </source>
</evidence>
<dbReference type="SUPFAM" id="SSF52540">
    <property type="entry name" value="P-loop containing nucleoside triphosphate hydrolases"/>
    <property type="match status" value="1"/>
</dbReference>
<evidence type="ECO:0000256" key="7">
    <source>
        <dbReference type="ARBA" id="ARBA00022840"/>
    </source>
</evidence>
<evidence type="ECO:0000256" key="5">
    <source>
        <dbReference type="ARBA" id="ARBA00022806"/>
    </source>
</evidence>
<dbReference type="AlphaFoldDB" id="A0AAE3M4Q4"/>
<evidence type="ECO:0000259" key="13">
    <source>
        <dbReference type="Pfam" id="PF21185"/>
    </source>
</evidence>
<keyword evidence="10 11" id="KW-0413">Isomerase</keyword>
<dbReference type="CDD" id="cd17933">
    <property type="entry name" value="DEXSc_RecD-like"/>
    <property type="match status" value="1"/>
</dbReference>
<comment type="caution">
    <text evidence="14">The sequence shown here is derived from an EMBL/GenBank/DDBJ whole genome shotgun (WGS) entry which is preliminary data.</text>
</comment>
<comment type="catalytic activity">
    <reaction evidence="11">
        <text>ATP + H2O = ADP + phosphate + H(+)</text>
        <dbReference type="Rhea" id="RHEA:13065"/>
        <dbReference type="ChEBI" id="CHEBI:15377"/>
        <dbReference type="ChEBI" id="CHEBI:15378"/>
        <dbReference type="ChEBI" id="CHEBI:30616"/>
        <dbReference type="ChEBI" id="CHEBI:43474"/>
        <dbReference type="ChEBI" id="CHEBI:456216"/>
        <dbReference type="EC" id="5.6.2.3"/>
    </reaction>
</comment>
<dbReference type="InterPro" id="IPR027417">
    <property type="entry name" value="P-loop_NTPase"/>
</dbReference>
<dbReference type="GO" id="GO:0043139">
    <property type="term" value="F:5'-3' DNA helicase activity"/>
    <property type="evidence" value="ECO:0007669"/>
    <property type="project" value="UniProtKB-UniRule"/>
</dbReference>
<dbReference type="GO" id="GO:0003677">
    <property type="term" value="F:DNA binding"/>
    <property type="evidence" value="ECO:0007669"/>
    <property type="project" value="UniProtKB-UniRule"/>
</dbReference>
<keyword evidence="2 11" id="KW-0547">Nucleotide-binding</keyword>
<dbReference type="InterPro" id="IPR006344">
    <property type="entry name" value="RecD"/>
</dbReference>
<keyword evidence="7 11" id="KW-0067">ATP-binding</keyword>
<accession>A0AAE3M4Q4</accession>
<comment type="similarity">
    <text evidence="11">Belongs to the RecD family.</text>
</comment>
<comment type="function">
    <text evidence="11">A helicase/nuclease that prepares dsDNA breaks (DSB) for recombinational DNA repair. Binds to DSBs and unwinds DNA via a highly rapid and processive ATP-dependent bidirectional helicase activity. Unwinds dsDNA until it encounters a Chi (crossover hotspot instigator) sequence from the 3' direction. Cuts ssDNA a few nucleotides 3' to the Chi site. The properties and activities of the enzyme are changed at Chi. The Chi-altered holoenzyme produces a long 3'-ssDNA overhang and facilitates RecA-binding to the ssDNA for homologous DNA recombination and repair. Holoenzyme degrades any linearized DNA that is unable to undergo homologous recombination. In the holoenzyme this subunit has ssDNA-dependent ATPase and 5'-3' helicase activity. When added to pre-assembled RecBC greatly stimulates nuclease activity and augments holoenzyme processivity. Negatively regulates the RecA-loading ability of RecBCD.</text>
</comment>
<dbReference type="GO" id="GO:0008854">
    <property type="term" value="F:exodeoxyribonuclease V activity"/>
    <property type="evidence" value="ECO:0007669"/>
    <property type="project" value="InterPro"/>
</dbReference>
<dbReference type="GO" id="GO:0000724">
    <property type="term" value="P:double-strand break repair via homologous recombination"/>
    <property type="evidence" value="ECO:0007669"/>
    <property type="project" value="UniProtKB-UniRule"/>
</dbReference>
<comment type="miscellaneous">
    <text evidence="11">In the RecBCD complex, RecB has a slow 3'-5' helicase, an exonuclease activity and loads RecA onto ssDNA, RecD has a fast 5'-3' helicase activity, while RecC stimulates the ATPase and processivity of the RecB helicase and contributes to recognition of the Chi site.</text>
</comment>
<proteinExistence type="inferred from homology"/>
<dbReference type="CDD" id="cd18809">
    <property type="entry name" value="SF1_C_RecD"/>
    <property type="match status" value="1"/>
</dbReference>
<gene>
    <name evidence="11 14" type="primary">recD</name>
    <name evidence="14" type="ORF">OM075_10325</name>
</gene>
<name>A0AAE3M4Q4_9BACT</name>
<evidence type="ECO:0000256" key="2">
    <source>
        <dbReference type="ARBA" id="ARBA00022741"/>
    </source>
</evidence>
<feature type="domain" description="RecBCD enzyme subunit RecD N-terminal" evidence="13">
    <location>
        <begin position="10"/>
        <end position="90"/>
    </location>
</feature>
<keyword evidence="4 11" id="KW-0378">Hydrolase</keyword>
<evidence type="ECO:0000313" key="14">
    <source>
        <dbReference type="EMBL" id="MCW3786864.1"/>
    </source>
</evidence>
<dbReference type="GO" id="GO:0005524">
    <property type="term" value="F:ATP binding"/>
    <property type="evidence" value="ECO:0007669"/>
    <property type="project" value="UniProtKB-UniRule"/>
</dbReference>
<keyword evidence="3 11" id="KW-0227">DNA damage</keyword>
<keyword evidence="6 11" id="KW-0269">Exonuclease</keyword>
<dbReference type="NCBIfam" id="TIGR01447">
    <property type="entry name" value="recD"/>
    <property type="match status" value="1"/>
</dbReference>
<feature type="domain" description="UvrD-like helicase C-terminal" evidence="12">
    <location>
        <begin position="532"/>
        <end position="579"/>
    </location>
</feature>
<dbReference type="Pfam" id="PF13245">
    <property type="entry name" value="AAA_19"/>
    <property type="match status" value="1"/>
</dbReference>
<dbReference type="GO" id="GO:0017116">
    <property type="term" value="F:single-stranded DNA helicase activity"/>
    <property type="evidence" value="ECO:0007669"/>
    <property type="project" value="TreeGrafter"/>
</dbReference>
<evidence type="ECO:0000256" key="1">
    <source>
        <dbReference type="ARBA" id="ARBA00022722"/>
    </source>
</evidence>
<feature type="binding site" evidence="11">
    <location>
        <begin position="169"/>
        <end position="176"/>
    </location>
    <ligand>
        <name>ATP</name>
        <dbReference type="ChEBI" id="CHEBI:30616"/>
    </ligand>
</feature>
<dbReference type="GO" id="GO:0009338">
    <property type="term" value="C:exodeoxyribonuclease V complex"/>
    <property type="evidence" value="ECO:0007669"/>
    <property type="project" value="InterPro"/>
</dbReference>
<dbReference type="PANTHER" id="PTHR43788">
    <property type="entry name" value="DNA2/NAM7 HELICASE FAMILY MEMBER"/>
    <property type="match status" value="1"/>
</dbReference>
<dbReference type="EMBL" id="JAPDPJ010000020">
    <property type="protein sequence ID" value="MCW3786864.1"/>
    <property type="molecule type" value="Genomic_DNA"/>
</dbReference>
<dbReference type="Gene3D" id="1.10.10.1020">
    <property type="entry name" value="RecBCD complex, subunit RecD, N-terminal domain"/>
    <property type="match status" value="1"/>
</dbReference>
<dbReference type="InterPro" id="IPR027785">
    <property type="entry name" value="UvrD-like_helicase_C"/>
</dbReference>
<keyword evidence="9 11" id="KW-0234">DNA repair</keyword>
<dbReference type="InterPro" id="IPR050534">
    <property type="entry name" value="Coronavir_polyprotein_1ab"/>
</dbReference>
<protein>
    <recommendedName>
        <fullName evidence="11">RecBCD enzyme subunit RecD</fullName>
        <ecNumber evidence="11">5.6.2.3</ecNumber>
    </recommendedName>
    <alternativeName>
        <fullName evidence="11">DNA 5'-3' helicase subunit RecD</fullName>
    </alternativeName>
    <alternativeName>
        <fullName evidence="11">Exonuclease V subunit RecD</fullName>
        <shortName evidence="11">ExoV subunit RecD</shortName>
    </alternativeName>
    <alternativeName>
        <fullName evidence="11">Helicase/nuclease RecBCD subunit RecD</fullName>
    </alternativeName>
</protein>